<keyword evidence="2" id="KW-0479">Metal-binding</keyword>
<dbReference type="GO" id="GO:0005829">
    <property type="term" value="C:cytosol"/>
    <property type="evidence" value="ECO:0007669"/>
    <property type="project" value="TreeGrafter"/>
</dbReference>
<dbReference type="InterPro" id="IPR014729">
    <property type="entry name" value="Rossmann-like_a/b/a_fold"/>
</dbReference>
<dbReference type="InterPro" id="IPR022380">
    <property type="entry name" value="Glu-Q_tRNA(Asp)_Synthase"/>
</dbReference>
<dbReference type="NCBIfam" id="NF004314">
    <property type="entry name" value="PRK05710.1-3"/>
    <property type="match status" value="1"/>
</dbReference>
<evidence type="ECO:0000256" key="2">
    <source>
        <dbReference type="ARBA" id="ARBA00022723"/>
    </source>
</evidence>
<organism evidence="9 10">
    <name type="scientific">Paraperlucidibaca baekdonensis</name>
    <dbReference type="NCBI Taxonomy" id="748120"/>
    <lineage>
        <taxon>Bacteria</taxon>
        <taxon>Pseudomonadati</taxon>
        <taxon>Pseudomonadota</taxon>
        <taxon>Gammaproteobacteria</taxon>
        <taxon>Moraxellales</taxon>
        <taxon>Moraxellaceae</taxon>
        <taxon>Paraperlucidibaca</taxon>
    </lineage>
</organism>
<dbReference type="GO" id="GO:0008270">
    <property type="term" value="F:zinc ion binding"/>
    <property type="evidence" value="ECO:0007669"/>
    <property type="project" value="InterPro"/>
</dbReference>
<comment type="caution">
    <text evidence="9">The sequence shown here is derived from an EMBL/GenBank/DDBJ whole genome shotgun (WGS) entry which is preliminary data.</text>
</comment>
<evidence type="ECO:0000256" key="1">
    <source>
        <dbReference type="ARBA" id="ARBA00022598"/>
    </source>
</evidence>
<proteinExistence type="inferred from homology"/>
<evidence type="ECO:0000256" key="3">
    <source>
        <dbReference type="ARBA" id="ARBA00022741"/>
    </source>
</evidence>
<keyword evidence="3 7" id="KW-0547">Nucleotide-binding</keyword>
<keyword evidence="4" id="KW-0862">Zinc</keyword>
<protein>
    <submittedName>
        <fullName evidence="9">Glutamyl-Q tRNA(Asp) synthetase</fullName>
    </submittedName>
</protein>
<dbReference type="Proteomes" id="UP000256774">
    <property type="component" value="Unassembled WGS sequence"/>
</dbReference>
<dbReference type="Gene3D" id="3.90.800.10">
    <property type="entry name" value="Glutamyl-tRNA Synthetase, Domain 3"/>
    <property type="match status" value="1"/>
</dbReference>
<dbReference type="InterPro" id="IPR020058">
    <property type="entry name" value="Glu/Gln-tRNA-synth_Ib_cat-dom"/>
</dbReference>
<keyword evidence="10" id="KW-1185">Reference proteome</keyword>
<dbReference type="GO" id="GO:0006400">
    <property type="term" value="P:tRNA modification"/>
    <property type="evidence" value="ECO:0007669"/>
    <property type="project" value="InterPro"/>
</dbReference>
<dbReference type="PANTHER" id="PTHR43311:SF1">
    <property type="entry name" value="GLUTAMYL-Q TRNA(ASP) SYNTHETASE"/>
    <property type="match status" value="1"/>
</dbReference>
<dbReference type="InterPro" id="IPR049940">
    <property type="entry name" value="GluQ/Sye"/>
</dbReference>
<dbReference type="AlphaFoldDB" id="A0A3E0H867"/>
<keyword evidence="6 7" id="KW-0030">Aminoacyl-tRNA synthetase</keyword>
<reference evidence="9 10" key="1">
    <citation type="submission" date="2018-08" db="EMBL/GenBank/DDBJ databases">
        <title>Genomic Encyclopedia of Type Strains, Phase IV (KMG-IV): sequencing the most valuable type-strain genomes for metagenomic binning, comparative biology and taxonomic classification.</title>
        <authorList>
            <person name="Goeker M."/>
        </authorList>
    </citation>
    <scope>NUCLEOTIDE SEQUENCE [LARGE SCALE GENOMIC DNA]</scope>
    <source>
        <strain evidence="9 10">DSM 26022</strain>
    </source>
</reference>
<sequence length="289" mass="31800">MIGRFAPSPTGLLHFGSLLAALSSYASAKHRGGLWRLRIDTIDPGREMPMAAQSFVGTLQAHGLNGDGEVVWQGQRIARYRAVLDMLIAQDRVYACDCSRNARAEVGAIDCLGPCRRGEHTPSATDTAWRLRAPSHAIRYHDRRLGERSEWLQETCGDALLWRRDNLPAYQLATVVDDHDMAISEVVRGSDLLDNTARQCHLIDSLGWSRPEFLHIPMVINATGQKLSKQTHAPALDNSQAAANIYLALQLLAQQPPTALQHAPVDTLVSWAVAHWQESALQTGPIALP</sequence>
<dbReference type="EMBL" id="QUNR01000001">
    <property type="protein sequence ID" value="REH39824.1"/>
    <property type="molecule type" value="Genomic_DNA"/>
</dbReference>
<dbReference type="InterPro" id="IPR000924">
    <property type="entry name" value="Glu/Gln-tRNA-synth"/>
</dbReference>
<evidence type="ECO:0000259" key="8">
    <source>
        <dbReference type="Pfam" id="PF00749"/>
    </source>
</evidence>
<dbReference type="GO" id="GO:0006424">
    <property type="term" value="P:glutamyl-tRNA aminoacylation"/>
    <property type="evidence" value="ECO:0007669"/>
    <property type="project" value="InterPro"/>
</dbReference>
<dbReference type="Pfam" id="PF00749">
    <property type="entry name" value="tRNA-synt_1c"/>
    <property type="match status" value="2"/>
</dbReference>
<evidence type="ECO:0000256" key="5">
    <source>
        <dbReference type="ARBA" id="ARBA00022840"/>
    </source>
</evidence>
<dbReference type="GO" id="GO:0005524">
    <property type="term" value="F:ATP binding"/>
    <property type="evidence" value="ECO:0007669"/>
    <property type="project" value="UniProtKB-KW"/>
</dbReference>
<dbReference type="GO" id="GO:0004818">
    <property type="term" value="F:glutamate-tRNA ligase activity"/>
    <property type="evidence" value="ECO:0007669"/>
    <property type="project" value="TreeGrafter"/>
</dbReference>
<keyword evidence="5 7" id="KW-0067">ATP-binding</keyword>
<evidence type="ECO:0000313" key="10">
    <source>
        <dbReference type="Proteomes" id="UP000256774"/>
    </source>
</evidence>
<evidence type="ECO:0000256" key="7">
    <source>
        <dbReference type="RuleBase" id="RU363037"/>
    </source>
</evidence>
<keyword evidence="7" id="KW-0648">Protein biosynthesis</keyword>
<comment type="similarity">
    <text evidence="7">Belongs to the class-I aminoacyl-tRNA synthetase family.</text>
</comment>
<feature type="domain" description="Glutamyl/glutaminyl-tRNA synthetase class Ib catalytic" evidence="8">
    <location>
        <begin position="4"/>
        <end position="100"/>
    </location>
</feature>
<dbReference type="PANTHER" id="PTHR43311">
    <property type="entry name" value="GLUTAMATE--TRNA LIGASE"/>
    <property type="match status" value="1"/>
</dbReference>
<dbReference type="NCBIfam" id="TIGR03838">
    <property type="entry name" value="queuosine_YadB"/>
    <property type="match status" value="1"/>
</dbReference>
<feature type="domain" description="Glutamyl/glutaminyl-tRNA synthetase class Ib catalytic" evidence="8">
    <location>
        <begin position="154"/>
        <end position="248"/>
    </location>
</feature>
<name>A0A3E0H867_9GAMM</name>
<dbReference type="Gene3D" id="3.40.50.620">
    <property type="entry name" value="HUPs"/>
    <property type="match status" value="1"/>
</dbReference>
<gene>
    <name evidence="9" type="ORF">DFR26_0015</name>
</gene>
<evidence type="ECO:0000256" key="4">
    <source>
        <dbReference type="ARBA" id="ARBA00022833"/>
    </source>
</evidence>
<dbReference type="PRINTS" id="PR00987">
    <property type="entry name" value="TRNASYNTHGLU"/>
</dbReference>
<accession>A0A3E0H867</accession>
<evidence type="ECO:0000256" key="6">
    <source>
        <dbReference type="ARBA" id="ARBA00023146"/>
    </source>
</evidence>
<keyword evidence="1 7" id="KW-0436">Ligase</keyword>
<evidence type="ECO:0000313" key="9">
    <source>
        <dbReference type="EMBL" id="REH39824.1"/>
    </source>
</evidence>
<dbReference type="SUPFAM" id="SSF52374">
    <property type="entry name" value="Nucleotidylyl transferase"/>
    <property type="match status" value="1"/>
</dbReference>